<dbReference type="EMBL" id="CP045503">
    <property type="protein sequence ID" value="QPG60542.1"/>
    <property type="molecule type" value="Genomic_DNA"/>
</dbReference>
<reference evidence="2" key="1">
    <citation type="submission" date="2021-07" db="EMBL/GenBank/DDBJ databases">
        <title>Shewanella sp. YLB-07 whole genome sequence.</title>
        <authorList>
            <person name="Yu L."/>
        </authorList>
    </citation>
    <scope>NUCLEOTIDE SEQUENCE</scope>
    <source>
        <strain evidence="2">YLB-08</strain>
    </source>
</reference>
<evidence type="ECO:0000313" key="2">
    <source>
        <dbReference type="EMBL" id="QPG60542.1"/>
    </source>
</evidence>
<organism evidence="2 3">
    <name type="scientific">Shewanella eurypsychrophilus</name>
    <dbReference type="NCBI Taxonomy" id="2593656"/>
    <lineage>
        <taxon>Bacteria</taxon>
        <taxon>Pseudomonadati</taxon>
        <taxon>Pseudomonadota</taxon>
        <taxon>Gammaproteobacteria</taxon>
        <taxon>Alteromonadales</taxon>
        <taxon>Shewanellaceae</taxon>
        <taxon>Shewanella</taxon>
    </lineage>
</organism>
<dbReference type="InterPro" id="IPR000182">
    <property type="entry name" value="GNAT_dom"/>
</dbReference>
<dbReference type="CDD" id="cd04301">
    <property type="entry name" value="NAT_SF"/>
    <property type="match status" value="1"/>
</dbReference>
<dbReference type="Gene3D" id="3.40.630.30">
    <property type="match status" value="1"/>
</dbReference>
<feature type="domain" description="N-acetyltransferase" evidence="1">
    <location>
        <begin position="1"/>
        <end position="133"/>
    </location>
</feature>
<proteinExistence type="predicted"/>
<accession>A0ABX6VCV8</accession>
<protein>
    <submittedName>
        <fullName evidence="2">GNAT family N-acetyltransferase</fullName>
    </submittedName>
</protein>
<name>A0ABX6VCV8_9GAMM</name>
<dbReference type="Pfam" id="PF13508">
    <property type="entry name" value="Acetyltransf_7"/>
    <property type="match status" value="1"/>
</dbReference>
<dbReference type="InterPro" id="IPR016181">
    <property type="entry name" value="Acyl_CoA_acyltransferase"/>
</dbReference>
<keyword evidence="3" id="KW-1185">Reference proteome</keyword>
<evidence type="ECO:0000259" key="1">
    <source>
        <dbReference type="PROSITE" id="PS51186"/>
    </source>
</evidence>
<gene>
    <name evidence="2" type="ORF">FM038_018025</name>
</gene>
<dbReference type="PROSITE" id="PS51186">
    <property type="entry name" value="GNAT"/>
    <property type="match status" value="1"/>
</dbReference>
<dbReference type="SUPFAM" id="SSF55729">
    <property type="entry name" value="Acyl-CoA N-acyltransferases (Nat)"/>
    <property type="match status" value="1"/>
</dbReference>
<dbReference type="Proteomes" id="UP000316416">
    <property type="component" value="Chromosome"/>
</dbReference>
<sequence>MPYARISHKEHIALLINDDRHTSSPESSIELEQIVAGIRLRPVGEFSLLIGMLVCPEQRGKGLGHQLMRGIADKLISNKTYLFALPHLVEFYRKHNFSNDIQAPNDIAQLYEKYTRQGKELVVMGYQGKESIV</sequence>
<evidence type="ECO:0000313" key="3">
    <source>
        <dbReference type="Proteomes" id="UP000316416"/>
    </source>
</evidence>